<proteinExistence type="predicted"/>
<keyword evidence="3" id="KW-1185">Reference proteome</keyword>
<reference evidence="2" key="1">
    <citation type="submission" date="2022-08" db="EMBL/GenBank/DDBJ databases">
        <authorList>
            <person name="Dzunkova M."/>
            <person name="La Clair J."/>
            <person name="Tyml T."/>
            <person name="Doud D."/>
            <person name="Schulz F."/>
            <person name="Piquer S."/>
            <person name="Porcel Sanchis D."/>
            <person name="Osborn A."/>
            <person name="Robinson D."/>
            <person name="Louie K.B."/>
            <person name="Bowen B.P."/>
            <person name="Bowers R."/>
            <person name="Lee J."/>
            <person name="Arnau Llombart V."/>
            <person name="Diaz Villanueva W."/>
            <person name="Gosliner T."/>
            <person name="Northen T."/>
            <person name="Cheng J.-F."/>
            <person name="Burkart M.D."/>
            <person name="Woyke T."/>
        </authorList>
    </citation>
    <scope>NUCLEOTIDE SEQUENCE</scope>
    <source>
        <strain evidence="2">Df01</strain>
    </source>
</reference>
<dbReference type="SUPFAM" id="SSF50249">
    <property type="entry name" value="Nucleic acid-binding proteins"/>
    <property type="match status" value="1"/>
</dbReference>
<organism evidence="2 3">
    <name type="scientific">Candidatus Doriopsillibacter californiensis</name>
    <dbReference type="NCBI Taxonomy" id="2970740"/>
    <lineage>
        <taxon>Bacteria</taxon>
        <taxon>Pseudomonadati</taxon>
        <taxon>Pseudomonadota</taxon>
        <taxon>Gammaproteobacteria</taxon>
        <taxon>Candidatus Tethybacterales</taxon>
        <taxon>Candidatus Persebacteraceae</taxon>
        <taxon>Candidatus Doriopsillibacter</taxon>
    </lineage>
</organism>
<dbReference type="Proteomes" id="UP001168167">
    <property type="component" value="Unassembled WGS sequence"/>
</dbReference>
<comment type="caution">
    <text evidence="2">The sequence shown here is derived from an EMBL/GenBank/DDBJ whole genome shotgun (WGS) entry which is preliminary data.</text>
</comment>
<reference evidence="2" key="2">
    <citation type="journal article" date="2023" name="Microbiome">
        <title>Synthase-selected sorting approach identifies a beta-lactone synthase in a nudibranch symbiotic bacterium.</title>
        <authorList>
            <person name="Dzunkova M."/>
            <person name="La Clair J.J."/>
            <person name="Tyml T."/>
            <person name="Doud D."/>
            <person name="Schulz F."/>
            <person name="Piquer-Esteban S."/>
            <person name="Porcel Sanchis D."/>
            <person name="Osborn A."/>
            <person name="Robinson D."/>
            <person name="Louie K.B."/>
            <person name="Bowen B.P."/>
            <person name="Bowers R.M."/>
            <person name="Lee J."/>
            <person name="Arnau V."/>
            <person name="Diaz-Villanueva W."/>
            <person name="Stepanauskas R."/>
            <person name="Gosliner T."/>
            <person name="Date S.V."/>
            <person name="Northen T.R."/>
            <person name="Cheng J.F."/>
            <person name="Burkart M.D."/>
            <person name="Woyke T."/>
        </authorList>
    </citation>
    <scope>NUCLEOTIDE SEQUENCE</scope>
    <source>
        <strain evidence="2">Df01</strain>
    </source>
</reference>
<feature type="domain" description="RNB" evidence="1">
    <location>
        <begin position="228"/>
        <end position="474"/>
    </location>
</feature>
<dbReference type="InterPro" id="IPR050180">
    <property type="entry name" value="RNR_Ribonuclease"/>
</dbReference>
<sequence length="573" mass="63410">MSVIVSDMTVHREWAIYEKRSELVCAPLAVVTPRTVSLTSGDKIPRHRVWLIVQEESTPLVVEAKAYAASMDIDILWRAAAGRSLDAATLAACVNAEGNVGTLAVVQKIINNPAYFYRNSGVFQPAAAEVLEKAKAALCRRASDAKEEEQLLTELSAGRIPQEVAAAAVNLLMRKNKNTSIFKAVKKAAGGEQHIAEYLVKIGLFADARSCWEAMFIHNWPAPSTEDKVSLPALPFSSARAFSVDDAGTIEVDDAFSVQAEGSGWLIGLHIAVPAMAPLSVGDYETMRLTSVYFPDVKHPMLSSEQIEAYSLHAGCYCPTLSLYCHFNPTTGNIGAPQTRLEKVFISHNFALENFEQQVPAAVRTQYEVLCTFAAHLPSARREDGTRLNYRISTNPPGVIADVRSSVSVVVEKLMRYVNSVWAKQLYKKGGLFRANGVTITRPSSTKPYAWLSSPLRRYVDLANQRLLLFLLGQAPSPAVNWPKLAKMFNVQYVHARYYQDQMERHWVLRALADLPANTVLKAQLLPRNRIRLEGYPLCGTLNPPASGVLDETIEVRVRDLDFFAQRAYFAPV</sequence>
<evidence type="ECO:0000259" key="1">
    <source>
        <dbReference type="SMART" id="SM00955"/>
    </source>
</evidence>
<dbReference type="PANTHER" id="PTHR23355:SF9">
    <property type="entry name" value="DIS3-LIKE EXONUCLEASE 2"/>
    <property type="match status" value="1"/>
</dbReference>
<evidence type="ECO:0000313" key="3">
    <source>
        <dbReference type="Proteomes" id="UP001168167"/>
    </source>
</evidence>
<dbReference type="SMART" id="SM00955">
    <property type="entry name" value="RNB"/>
    <property type="match status" value="1"/>
</dbReference>
<dbReference type="Pfam" id="PF00773">
    <property type="entry name" value="RNB"/>
    <property type="match status" value="1"/>
</dbReference>
<protein>
    <submittedName>
        <fullName evidence="2">RNB domain-containing ribonuclease</fullName>
    </submittedName>
</protein>
<dbReference type="PANTHER" id="PTHR23355">
    <property type="entry name" value="RIBONUCLEASE"/>
    <property type="match status" value="1"/>
</dbReference>
<dbReference type="EMBL" id="JANQAO010000001">
    <property type="protein sequence ID" value="MDM5147221.1"/>
    <property type="molecule type" value="Genomic_DNA"/>
</dbReference>
<evidence type="ECO:0000313" key="2">
    <source>
        <dbReference type="EMBL" id="MDM5147221.1"/>
    </source>
</evidence>
<accession>A0ABT7QKI3</accession>
<dbReference type="InterPro" id="IPR001900">
    <property type="entry name" value="RNase_II/R"/>
</dbReference>
<dbReference type="InterPro" id="IPR012340">
    <property type="entry name" value="NA-bd_OB-fold"/>
</dbReference>
<gene>
    <name evidence="2" type="ORF">NQX30_02375</name>
</gene>
<name>A0ABT7QKI3_9GAMM</name>